<dbReference type="InterPro" id="IPR000485">
    <property type="entry name" value="AsnC-type_HTH_dom"/>
</dbReference>
<dbReference type="SUPFAM" id="SSF54909">
    <property type="entry name" value="Dimeric alpha+beta barrel"/>
    <property type="match status" value="1"/>
</dbReference>
<dbReference type="GO" id="GO:0043200">
    <property type="term" value="P:response to amino acid"/>
    <property type="evidence" value="ECO:0007669"/>
    <property type="project" value="TreeGrafter"/>
</dbReference>
<keyword evidence="3" id="KW-0804">Transcription</keyword>
<dbReference type="Gene3D" id="3.30.70.920">
    <property type="match status" value="1"/>
</dbReference>
<evidence type="ECO:0000256" key="3">
    <source>
        <dbReference type="ARBA" id="ARBA00023163"/>
    </source>
</evidence>
<evidence type="ECO:0000259" key="4">
    <source>
        <dbReference type="PROSITE" id="PS50956"/>
    </source>
</evidence>
<dbReference type="PANTHER" id="PTHR30154:SF34">
    <property type="entry name" value="TRANSCRIPTIONAL REGULATOR AZLB"/>
    <property type="match status" value="1"/>
</dbReference>
<evidence type="ECO:0000313" key="5">
    <source>
        <dbReference type="EMBL" id="RED54345.1"/>
    </source>
</evidence>
<protein>
    <submittedName>
        <fullName evidence="5">AsnC family transcriptional regulator</fullName>
    </submittedName>
</protein>
<dbReference type="Proteomes" id="UP000256845">
    <property type="component" value="Unassembled WGS sequence"/>
</dbReference>
<keyword evidence="6" id="KW-1185">Reference proteome</keyword>
<dbReference type="InterPro" id="IPR036388">
    <property type="entry name" value="WH-like_DNA-bd_sf"/>
</dbReference>
<dbReference type="Pfam" id="PF13404">
    <property type="entry name" value="HTH_AsnC-type"/>
    <property type="match status" value="1"/>
</dbReference>
<dbReference type="AlphaFoldDB" id="A0A3D9HY51"/>
<accession>A0A3D9HY51</accession>
<dbReference type="InterPro" id="IPR019888">
    <property type="entry name" value="Tscrpt_reg_AsnC-like"/>
</dbReference>
<dbReference type="InterPro" id="IPR011991">
    <property type="entry name" value="ArsR-like_HTH"/>
</dbReference>
<dbReference type="RefSeq" id="WP_115935409.1">
    <property type="nucleotide sequence ID" value="NZ_QRDW01000001.1"/>
</dbReference>
<comment type="caution">
    <text evidence="5">The sequence shown here is derived from an EMBL/GenBank/DDBJ whole genome shotgun (WGS) entry which is preliminary data.</text>
</comment>
<dbReference type="Gene3D" id="1.10.10.10">
    <property type="entry name" value="Winged helix-like DNA-binding domain superfamily/Winged helix DNA-binding domain"/>
    <property type="match status" value="1"/>
</dbReference>
<dbReference type="Pfam" id="PF01037">
    <property type="entry name" value="AsnC_trans_reg"/>
    <property type="match status" value="1"/>
</dbReference>
<dbReference type="SMART" id="SM00344">
    <property type="entry name" value="HTH_ASNC"/>
    <property type="match status" value="1"/>
</dbReference>
<keyword evidence="1" id="KW-0805">Transcription regulation</keyword>
<gene>
    <name evidence="5" type="ORF">DFP90_1011148</name>
</gene>
<proteinExistence type="predicted"/>
<dbReference type="SUPFAM" id="SSF46785">
    <property type="entry name" value="Winged helix' DNA-binding domain"/>
    <property type="match status" value="1"/>
</dbReference>
<dbReference type="EMBL" id="QRDW01000001">
    <property type="protein sequence ID" value="RED54345.1"/>
    <property type="molecule type" value="Genomic_DNA"/>
</dbReference>
<dbReference type="GO" id="GO:0005829">
    <property type="term" value="C:cytosol"/>
    <property type="evidence" value="ECO:0007669"/>
    <property type="project" value="TreeGrafter"/>
</dbReference>
<dbReference type="PANTHER" id="PTHR30154">
    <property type="entry name" value="LEUCINE-RESPONSIVE REGULATORY PROTEIN"/>
    <property type="match status" value="1"/>
</dbReference>
<organism evidence="5 6">
    <name type="scientific">Aestuariispira insulae</name>
    <dbReference type="NCBI Taxonomy" id="1461337"/>
    <lineage>
        <taxon>Bacteria</taxon>
        <taxon>Pseudomonadati</taxon>
        <taxon>Pseudomonadota</taxon>
        <taxon>Alphaproteobacteria</taxon>
        <taxon>Rhodospirillales</taxon>
        <taxon>Kiloniellaceae</taxon>
        <taxon>Aestuariispira</taxon>
    </lineage>
</organism>
<evidence type="ECO:0000256" key="2">
    <source>
        <dbReference type="ARBA" id="ARBA00023125"/>
    </source>
</evidence>
<keyword evidence="2" id="KW-0238">DNA-binding</keyword>
<dbReference type="PRINTS" id="PR00033">
    <property type="entry name" value="HTHASNC"/>
</dbReference>
<dbReference type="CDD" id="cd00090">
    <property type="entry name" value="HTH_ARSR"/>
    <property type="match status" value="1"/>
</dbReference>
<name>A0A3D9HY51_9PROT</name>
<feature type="domain" description="HTH asnC-type" evidence="4">
    <location>
        <begin position="4"/>
        <end position="57"/>
    </location>
</feature>
<reference evidence="5 6" key="1">
    <citation type="submission" date="2018-07" db="EMBL/GenBank/DDBJ databases">
        <title>Genomic Encyclopedia of Type Strains, Phase III (KMG-III): the genomes of soil and plant-associated and newly described type strains.</title>
        <authorList>
            <person name="Whitman W."/>
        </authorList>
    </citation>
    <scope>NUCLEOTIDE SEQUENCE [LARGE SCALE GENOMIC DNA]</scope>
    <source>
        <strain evidence="5 6">CECT 8488</strain>
    </source>
</reference>
<evidence type="ECO:0000256" key="1">
    <source>
        <dbReference type="ARBA" id="ARBA00023015"/>
    </source>
</evidence>
<sequence>MSQLDETDRKIIAILRENGREPVKGIATKTGIARSTVRHRLERLETSGIIAGYQAVIQDPSSSKVGAVLLARLHHTPAYDLIEDLSALTEVRRCYSLSGEIDLIIEIEAANAEQLNSVRDRIANHAAVADITTSIILKKNLENGGATG</sequence>
<dbReference type="InterPro" id="IPR019887">
    <property type="entry name" value="Tscrpt_reg_AsnC/Lrp_C"/>
</dbReference>
<dbReference type="GO" id="GO:0043565">
    <property type="term" value="F:sequence-specific DNA binding"/>
    <property type="evidence" value="ECO:0007669"/>
    <property type="project" value="InterPro"/>
</dbReference>
<dbReference type="GO" id="GO:0006355">
    <property type="term" value="P:regulation of DNA-templated transcription"/>
    <property type="evidence" value="ECO:0007669"/>
    <property type="project" value="UniProtKB-ARBA"/>
</dbReference>
<evidence type="ECO:0000313" key="6">
    <source>
        <dbReference type="Proteomes" id="UP000256845"/>
    </source>
</evidence>
<dbReference type="InterPro" id="IPR036390">
    <property type="entry name" value="WH_DNA-bd_sf"/>
</dbReference>
<dbReference type="PROSITE" id="PS50956">
    <property type="entry name" value="HTH_ASNC_2"/>
    <property type="match status" value="1"/>
</dbReference>
<dbReference type="InterPro" id="IPR011008">
    <property type="entry name" value="Dimeric_a/b-barrel"/>
</dbReference>
<dbReference type="OrthoDB" id="9809462at2"/>